<protein>
    <submittedName>
        <fullName evidence="1">Putative nucleic-acid-binding protein, contains PIN domain</fullName>
    </submittedName>
</protein>
<name>A0A0P1H692_9RHOB</name>
<evidence type="ECO:0000313" key="1">
    <source>
        <dbReference type="EMBL" id="CUH86006.1"/>
    </source>
</evidence>
<evidence type="ECO:0000313" key="2">
    <source>
        <dbReference type="Proteomes" id="UP000051681"/>
    </source>
</evidence>
<dbReference type="SUPFAM" id="SSF88723">
    <property type="entry name" value="PIN domain-like"/>
    <property type="match status" value="1"/>
</dbReference>
<keyword evidence="2" id="KW-1185">Reference proteome</keyword>
<organism evidence="1 2">
    <name type="scientific">Thalassovita mediterranea</name>
    <dbReference type="NCBI Taxonomy" id="340021"/>
    <lineage>
        <taxon>Bacteria</taxon>
        <taxon>Pseudomonadati</taxon>
        <taxon>Pseudomonadota</taxon>
        <taxon>Alphaproteobacteria</taxon>
        <taxon>Rhodobacterales</taxon>
        <taxon>Roseobacteraceae</taxon>
        <taxon>Thalassovita</taxon>
    </lineage>
</organism>
<dbReference type="RefSeq" id="WP_231725195.1">
    <property type="nucleotide sequence ID" value="NZ_CYSF01000019.1"/>
</dbReference>
<dbReference type="EMBL" id="CYSF01000019">
    <property type="protein sequence ID" value="CUH86006.1"/>
    <property type="molecule type" value="Genomic_DNA"/>
</dbReference>
<reference evidence="1 2" key="1">
    <citation type="submission" date="2015-09" db="EMBL/GenBank/DDBJ databases">
        <authorList>
            <consortium name="Swine Surveillance"/>
        </authorList>
    </citation>
    <scope>NUCLEOTIDE SEQUENCE [LARGE SCALE GENOMIC DNA]</scope>
    <source>
        <strain evidence="1 2">CECT 8383</strain>
    </source>
</reference>
<accession>A0A0P1H692</accession>
<dbReference type="Proteomes" id="UP000051681">
    <property type="component" value="Unassembled WGS sequence"/>
</dbReference>
<dbReference type="InterPro" id="IPR029060">
    <property type="entry name" value="PIN-like_dom_sf"/>
</dbReference>
<dbReference type="AlphaFoldDB" id="A0A0P1H692"/>
<gene>
    <name evidence="1" type="ORF">TM5383_03249</name>
</gene>
<proteinExistence type="predicted"/>
<sequence length="86" mass="9381">MPEASGFSCDDTGAFLAGIQSLCLVEDLTIQTHQVGRAITEKYRFSVYDAVIVAAALIAGCTTLWCEDMHDGLLVEEQLRIINPFS</sequence>